<protein>
    <submittedName>
        <fullName evidence="3">STAS domain-containing protein</fullName>
    </submittedName>
</protein>
<dbReference type="InterPro" id="IPR051932">
    <property type="entry name" value="Bact_StressResp_Reg"/>
</dbReference>
<evidence type="ECO:0000259" key="2">
    <source>
        <dbReference type="PROSITE" id="PS50801"/>
    </source>
</evidence>
<dbReference type="PANTHER" id="PTHR33745:SF3">
    <property type="entry name" value="RSBT CO-ANTAGONIST PROTEIN RSBRC"/>
    <property type="match status" value="1"/>
</dbReference>
<proteinExistence type="predicted"/>
<dbReference type="Pfam" id="PF01740">
    <property type="entry name" value="STAS"/>
    <property type="match status" value="1"/>
</dbReference>
<gene>
    <name evidence="3" type="ORF">ACFFHF_14860</name>
</gene>
<dbReference type="PROSITE" id="PS50801">
    <property type="entry name" value="STAS"/>
    <property type="match status" value="1"/>
</dbReference>
<reference evidence="3 4" key="1">
    <citation type="submission" date="2024-09" db="EMBL/GenBank/DDBJ databases">
        <authorList>
            <person name="Sun Q."/>
            <person name="Mori K."/>
        </authorList>
    </citation>
    <scope>NUCLEOTIDE SEQUENCE [LARGE SCALE GENOMIC DNA]</scope>
    <source>
        <strain evidence="3 4">CGMCC 1.9126</strain>
    </source>
</reference>
<keyword evidence="1" id="KW-0597">Phosphoprotein</keyword>
<evidence type="ECO:0000256" key="1">
    <source>
        <dbReference type="ARBA" id="ARBA00022553"/>
    </source>
</evidence>
<keyword evidence="4" id="KW-1185">Reference proteome</keyword>
<dbReference type="RefSeq" id="WP_377058489.1">
    <property type="nucleotide sequence ID" value="NZ_JBHLUU010000105.1"/>
</dbReference>
<dbReference type="PANTHER" id="PTHR33745">
    <property type="entry name" value="RSBT ANTAGONIST PROTEIN RSBS-RELATED"/>
    <property type="match status" value="1"/>
</dbReference>
<organism evidence="3 4">
    <name type="scientific">Robertmurraya beringensis</name>
    <dbReference type="NCBI Taxonomy" id="641660"/>
    <lineage>
        <taxon>Bacteria</taxon>
        <taxon>Bacillati</taxon>
        <taxon>Bacillota</taxon>
        <taxon>Bacilli</taxon>
        <taxon>Bacillales</taxon>
        <taxon>Bacillaceae</taxon>
        <taxon>Robertmurraya</taxon>
    </lineage>
</organism>
<dbReference type="CDD" id="cd07041">
    <property type="entry name" value="STAS_RsbR_RsbS_like"/>
    <property type="match status" value="1"/>
</dbReference>
<dbReference type="Gene3D" id="3.30.750.24">
    <property type="entry name" value="STAS domain"/>
    <property type="match status" value="1"/>
</dbReference>
<dbReference type="Proteomes" id="UP001589738">
    <property type="component" value="Unassembled WGS sequence"/>
</dbReference>
<evidence type="ECO:0000313" key="4">
    <source>
        <dbReference type="Proteomes" id="UP001589738"/>
    </source>
</evidence>
<name>A0ABV6KT33_9BACI</name>
<feature type="domain" description="STAS" evidence="2">
    <location>
        <begin position="162"/>
        <end position="273"/>
    </location>
</feature>
<sequence length="281" mass="31505">MKKELRYIGEKIVKNEHILATKISELIDSVYSSSLSKAGAPDHELHAYRGELVRYFGQALYEDKEIIQEHVIRWGKKAARFALKYQVSLSNALRAVSFYRTILWDVFTDELAEKQFAAITMLDVSKIIDPLIDKVLQVMSEVYEKRNTELMKIAYSAVEELSVPVVAVTKGIAVIPLIGTIDTNRAQLIMETALHEGTRLQLDSLILDVSGVPIIDTMVADQLYKIITALKLSGIEPLITGIRPELAQTIVNIGLDFNEVTTQSSLENALKQLGFKVEKSR</sequence>
<dbReference type="InterPro" id="IPR036513">
    <property type="entry name" value="STAS_dom_sf"/>
</dbReference>
<accession>A0ABV6KT33</accession>
<comment type="caution">
    <text evidence="3">The sequence shown here is derived from an EMBL/GenBank/DDBJ whole genome shotgun (WGS) entry which is preliminary data.</text>
</comment>
<evidence type="ECO:0000313" key="3">
    <source>
        <dbReference type="EMBL" id="MFC0476490.1"/>
    </source>
</evidence>
<dbReference type="SUPFAM" id="SSF52091">
    <property type="entry name" value="SpoIIaa-like"/>
    <property type="match status" value="1"/>
</dbReference>
<dbReference type="EMBL" id="JBHLUU010000105">
    <property type="protein sequence ID" value="MFC0476490.1"/>
    <property type="molecule type" value="Genomic_DNA"/>
</dbReference>
<dbReference type="InterPro" id="IPR002645">
    <property type="entry name" value="STAS_dom"/>
</dbReference>